<evidence type="ECO:0000256" key="7">
    <source>
        <dbReference type="ARBA" id="ARBA00023242"/>
    </source>
</evidence>
<evidence type="ECO:0000256" key="9">
    <source>
        <dbReference type="ARBA" id="ARBA00038011"/>
    </source>
</evidence>
<evidence type="ECO:0000256" key="4">
    <source>
        <dbReference type="ARBA" id="ARBA00023015"/>
    </source>
</evidence>
<evidence type="ECO:0000313" key="15">
    <source>
        <dbReference type="RefSeq" id="XP_067170865.1"/>
    </source>
</evidence>
<dbReference type="Proteomes" id="UP001652627">
    <property type="component" value="Chromosome 37"/>
</dbReference>
<keyword evidence="2" id="KW-0678">Repressor</keyword>
<proteinExistence type="inferred from homology"/>
<comment type="subcellular location">
    <subcellularLocation>
        <location evidence="1">Nucleus</location>
    </subcellularLocation>
</comment>
<dbReference type="InterPro" id="IPR049048">
    <property type="entry name" value="REST_helical"/>
</dbReference>
<dbReference type="Pfam" id="PF00249">
    <property type="entry name" value="Myb_DNA-binding"/>
    <property type="match status" value="1"/>
</dbReference>
<evidence type="ECO:0000259" key="12">
    <source>
        <dbReference type="PROSITE" id="PS51156"/>
    </source>
</evidence>
<feature type="domain" description="ELM2" evidence="12">
    <location>
        <begin position="45"/>
        <end position="130"/>
    </location>
</feature>
<accession>A0ABM4G0Y2</accession>
<evidence type="ECO:0000256" key="10">
    <source>
        <dbReference type="ARBA" id="ARBA00040517"/>
    </source>
</evidence>
<feature type="region of interest" description="Disordered" evidence="11">
    <location>
        <begin position="1"/>
        <end position="43"/>
    </location>
</feature>
<dbReference type="InterPro" id="IPR009057">
    <property type="entry name" value="Homeodomain-like_sf"/>
</dbReference>
<dbReference type="Pfam" id="PF20878">
    <property type="entry name" value="REST_helical"/>
    <property type="match status" value="1"/>
</dbReference>
<keyword evidence="14" id="KW-1185">Reference proteome</keyword>
<organism evidence="14 15">
    <name type="scientific">Apteryx mantelli</name>
    <name type="common">North Island brown kiwi</name>
    <dbReference type="NCBI Taxonomy" id="2696672"/>
    <lineage>
        <taxon>Eukaryota</taxon>
        <taxon>Metazoa</taxon>
        <taxon>Chordata</taxon>
        <taxon>Craniata</taxon>
        <taxon>Vertebrata</taxon>
        <taxon>Euteleostomi</taxon>
        <taxon>Archelosauria</taxon>
        <taxon>Archosauria</taxon>
        <taxon>Dinosauria</taxon>
        <taxon>Saurischia</taxon>
        <taxon>Theropoda</taxon>
        <taxon>Coelurosauria</taxon>
        <taxon>Aves</taxon>
        <taxon>Palaeognathae</taxon>
        <taxon>Apterygiformes</taxon>
        <taxon>Apterygidae</taxon>
        <taxon>Apteryx</taxon>
    </lineage>
</organism>
<dbReference type="InterPro" id="IPR001005">
    <property type="entry name" value="SANT/Myb"/>
</dbReference>
<dbReference type="SMART" id="SM01189">
    <property type="entry name" value="ELM2"/>
    <property type="match status" value="1"/>
</dbReference>
<dbReference type="RefSeq" id="XP_067170865.1">
    <property type="nucleotide sequence ID" value="XM_067314764.1"/>
</dbReference>
<keyword evidence="4" id="KW-0805">Transcription regulation</keyword>
<keyword evidence="5" id="KW-0175">Coiled coil</keyword>
<dbReference type="InterPro" id="IPR017884">
    <property type="entry name" value="SANT_dom"/>
</dbReference>
<feature type="domain" description="SANT" evidence="13">
    <location>
        <begin position="131"/>
        <end position="179"/>
    </location>
</feature>
<keyword evidence="3" id="KW-0677">Repeat</keyword>
<name>A0ABM4G0Y2_9AVES</name>
<dbReference type="PANTHER" id="PTHR16089:SF12">
    <property type="entry name" value="REST COREPRESSOR 2"/>
    <property type="match status" value="1"/>
</dbReference>
<feature type="region of interest" description="Disordered" evidence="11">
    <location>
        <begin position="183"/>
        <end position="265"/>
    </location>
</feature>
<keyword evidence="6" id="KW-0804">Transcription</keyword>
<dbReference type="GeneID" id="136995063"/>
<evidence type="ECO:0000256" key="3">
    <source>
        <dbReference type="ARBA" id="ARBA00022737"/>
    </source>
</evidence>
<dbReference type="SMART" id="SM00717">
    <property type="entry name" value="SANT"/>
    <property type="match status" value="2"/>
</dbReference>
<evidence type="ECO:0000256" key="6">
    <source>
        <dbReference type="ARBA" id="ARBA00023163"/>
    </source>
</evidence>
<dbReference type="Pfam" id="PF01448">
    <property type="entry name" value="ELM2"/>
    <property type="match status" value="1"/>
</dbReference>
<comment type="function">
    <text evidence="8">May act as a component of a corepressor complex that represses transcription.</text>
</comment>
<dbReference type="PROSITE" id="PS51293">
    <property type="entry name" value="SANT"/>
    <property type="match status" value="2"/>
</dbReference>
<feature type="domain" description="SANT" evidence="13">
    <location>
        <begin position="329"/>
        <end position="380"/>
    </location>
</feature>
<evidence type="ECO:0000256" key="5">
    <source>
        <dbReference type="ARBA" id="ARBA00023054"/>
    </source>
</evidence>
<reference evidence="15" key="1">
    <citation type="submission" date="2025-08" db="UniProtKB">
        <authorList>
            <consortium name="RefSeq"/>
        </authorList>
    </citation>
    <scope>IDENTIFICATION</scope>
    <source>
        <tissue evidence="15">Blood</tissue>
    </source>
</reference>
<evidence type="ECO:0000313" key="14">
    <source>
        <dbReference type="Proteomes" id="UP001652627"/>
    </source>
</evidence>
<evidence type="ECO:0000256" key="11">
    <source>
        <dbReference type="SAM" id="MobiDB-lite"/>
    </source>
</evidence>
<dbReference type="PROSITE" id="PS51156">
    <property type="entry name" value="ELM2"/>
    <property type="match status" value="1"/>
</dbReference>
<gene>
    <name evidence="15" type="primary">RCOR2</name>
</gene>
<dbReference type="Gene3D" id="1.10.10.60">
    <property type="entry name" value="Homeodomain-like"/>
    <property type="match status" value="1"/>
</dbReference>
<protein>
    <recommendedName>
        <fullName evidence="10">REST corepressor 2</fullName>
    </recommendedName>
</protein>
<dbReference type="Gene3D" id="1.20.58.1880">
    <property type="match status" value="1"/>
</dbReference>
<evidence type="ECO:0000256" key="8">
    <source>
        <dbReference type="ARBA" id="ARBA00037180"/>
    </source>
</evidence>
<dbReference type="SUPFAM" id="SSF46689">
    <property type="entry name" value="Homeodomain-like"/>
    <property type="match status" value="2"/>
</dbReference>
<feature type="non-terminal residue" evidence="15">
    <location>
        <position position="407"/>
    </location>
</feature>
<keyword evidence="7" id="KW-0539">Nucleus</keyword>
<dbReference type="CDD" id="cd00167">
    <property type="entry name" value="SANT"/>
    <property type="match status" value="1"/>
</dbReference>
<evidence type="ECO:0000256" key="1">
    <source>
        <dbReference type="ARBA" id="ARBA00004123"/>
    </source>
</evidence>
<evidence type="ECO:0000256" key="2">
    <source>
        <dbReference type="ARBA" id="ARBA00022491"/>
    </source>
</evidence>
<dbReference type="Gene3D" id="4.10.1240.50">
    <property type="match status" value="1"/>
</dbReference>
<comment type="similarity">
    <text evidence="9">Belongs to the CoREST family.</text>
</comment>
<sequence>MPSAMEKSGPASGILSRSRAKSAAANGPQASEEDEAGEEEHAHDSMIRVGADYQAVIPECKPESPARYSNQELKGMLVWSPNHRVSDAKLDKYIAMAKDKHGYNIEQALGMLLWHKHDVEKSLADLANFTPFPDEWTVEDKVLFEQAFSFHGKSFARIQQMVPDPSLVKYYYSWKKTRSRTSVMDRQARRLLGKKERDDSNDETEEGRGGSEGEFDAPEPRKEPSYPKAAAVVAGGGGGAARREAQLPQYRHHALRQRRRPPRGMHLSREDVAGLSANPDLGALALRRLDSQLVSLKRQVQCIKQINSSLKQALDGGIEALRPPEGNGKFNSRWSTDEQLLAVQAIRRYGRDFQAVAGVVGTKTLAQVKSFFVSYRRRFNLDQVLREWEAERGAPPAPPASPPPPPL</sequence>
<evidence type="ECO:0000259" key="13">
    <source>
        <dbReference type="PROSITE" id="PS51293"/>
    </source>
</evidence>
<feature type="compositionally biased region" description="Basic residues" evidence="11">
    <location>
        <begin position="250"/>
        <end position="263"/>
    </location>
</feature>
<dbReference type="PANTHER" id="PTHR16089">
    <property type="entry name" value="REST COREPRESSOR COREST PROTEIN-RELATED"/>
    <property type="match status" value="1"/>
</dbReference>
<dbReference type="InterPro" id="IPR000949">
    <property type="entry name" value="ELM2_dom"/>
</dbReference>
<dbReference type="InterPro" id="IPR051066">
    <property type="entry name" value="Trans_reg/Corepressor"/>
</dbReference>